<dbReference type="PANTHER" id="PTHR14119:SF3">
    <property type="entry name" value="ISOCHORISMATASE DOMAIN-CONTAINING PROTEIN 2"/>
    <property type="match status" value="1"/>
</dbReference>
<dbReference type="InterPro" id="IPR050993">
    <property type="entry name" value="Isochorismatase_domain"/>
</dbReference>
<dbReference type="Pfam" id="PF00857">
    <property type="entry name" value="Isochorismatase"/>
    <property type="match status" value="1"/>
</dbReference>
<dbReference type="SUPFAM" id="SSF52499">
    <property type="entry name" value="Isochorismatase-like hydrolases"/>
    <property type="match status" value="1"/>
</dbReference>
<reference evidence="2 3" key="1">
    <citation type="journal article" date="2018" name="Syst. Appl. Microbiol.">
        <title>Abditibacterium utsteinense sp. nov., the first cultivated member of candidate phylum FBP, isolated from ice-free Antarctic soil samples.</title>
        <authorList>
            <person name="Tahon G."/>
            <person name="Tytgat B."/>
            <person name="Lebbe L."/>
            <person name="Carlier A."/>
            <person name="Willems A."/>
        </authorList>
    </citation>
    <scope>NUCLEOTIDE SEQUENCE [LARGE SCALE GENOMIC DNA]</scope>
    <source>
        <strain evidence="2 3">LMG 29911</strain>
    </source>
</reference>
<dbReference type="InterPro" id="IPR000868">
    <property type="entry name" value="Isochorismatase-like_dom"/>
</dbReference>
<proteinExistence type="predicted"/>
<organism evidence="2 3">
    <name type="scientific">Abditibacterium utsteinense</name>
    <dbReference type="NCBI Taxonomy" id="1960156"/>
    <lineage>
        <taxon>Bacteria</taxon>
        <taxon>Pseudomonadati</taxon>
        <taxon>Abditibacteriota</taxon>
        <taxon>Abditibacteriia</taxon>
        <taxon>Abditibacteriales</taxon>
        <taxon>Abditibacteriaceae</taxon>
        <taxon>Abditibacterium</taxon>
    </lineage>
</organism>
<protein>
    <submittedName>
        <fullName evidence="2">Nicotinamidase-related amidase</fullName>
    </submittedName>
</protein>
<feature type="domain" description="Isochorismatase-like" evidence="1">
    <location>
        <begin position="10"/>
        <end position="158"/>
    </location>
</feature>
<dbReference type="Proteomes" id="UP000237684">
    <property type="component" value="Unassembled WGS sequence"/>
</dbReference>
<gene>
    <name evidence="2" type="ORF">B1R32_102263</name>
</gene>
<dbReference type="InParanoid" id="A0A2S8SWV4"/>
<dbReference type="PANTHER" id="PTHR14119">
    <property type="entry name" value="HYDROLASE"/>
    <property type="match status" value="1"/>
</dbReference>
<name>A0A2S8SWV4_9BACT</name>
<dbReference type="RefSeq" id="WP_105482587.1">
    <property type="nucleotide sequence ID" value="NZ_NIGF01000002.1"/>
</dbReference>
<dbReference type="InterPro" id="IPR036380">
    <property type="entry name" value="Isochorismatase-like_sf"/>
</dbReference>
<comment type="caution">
    <text evidence="2">The sequence shown here is derived from an EMBL/GenBank/DDBJ whole genome shotgun (WGS) entry which is preliminary data.</text>
</comment>
<sequence>MIFRLTPENSLLLILDVQTRLLPEIWEAQRIERNCAILARVARRLEIPVVVTEQNSARLGGTANAIQEALGGFSPIEKMSFSGFHSTKNQVEMSGRKTILLCGLESHICVMQSGLDLIEAGYTVFAVGDAMSSRQEPNRRIGWERLKLAGAIPTSTESAVFELMQTAESPHFKAILGLIK</sequence>
<evidence type="ECO:0000259" key="1">
    <source>
        <dbReference type="Pfam" id="PF00857"/>
    </source>
</evidence>
<accession>A0A2S8SWV4</accession>
<dbReference type="AlphaFoldDB" id="A0A2S8SWV4"/>
<dbReference type="Gene3D" id="3.40.50.850">
    <property type="entry name" value="Isochorismatase-like"/>
    <property type="match status" value="1"/>
</dbReference>
<evidence type="ECO:0000313" key="2">
    <source>
        <dbReference type="EMBL" id="PQV65254.1"/>
    </source>
</evidence>
<keyword evidence="3" id="KW-1185">Reference proteome</keyword>
<dbReference type="EMBL" id="NIGF01000002">
    <property type="protein sequence ID" value="PQV65254.1"/>
    <property type="molecule type" value="Genomic_DNA"/>
</dbReference>
<evidence type="ECO:0000313" key="3">
    <source>
        <dbReference type="Proteomes" id="UP000237684"/>
    </source>
</evidence>
<dbReference type="OrthoDB" id="9796958at2"/>